<dbReference type="InterPro" id="IPR027417">
    <property type="entry name" value="P-loop_NTPase"/>
</dbReference>
<reference evidence="1" key="2">
    <citation type="journal article" date="2014" name="ISME J.">
        <title>Microbial stratification in low pH oxic and suboxic macroscopic growths along an acid mine drainage.</title>
        <authorList>
            <person name="Mendez-Garcia C."/>
            <person name="Mesa V."/>
            <person name="Sprenger R.R."/>
            <person name="Richter M."/>
            <person name="Diez M.S."/>
            <person name="Solano J."/>
            <person name="Bargiela R."/>
            <person name="Golyshina O.V."/>
            <person name="Manteca A."/>
            <person name="Ramos J.L."/>
            <person name="Gallego J.R."/>
            <person name="Llorente I."/>
            <person name="Martins Dos Santos V.A."/>
            <person name="Jensen O.N."/>
            <person name="Pelaez A.I."/>
            <person name="Sanchez J."/>
            <person name="Ferrer M."/>
        </authorList>
    </citation>
    <scope>NUCLEOTIDE SEQUENCE</scope>
</reference>
<reference evidence="1" key="1">
    <citation type="submission" date="2013-08" db="EMBL/GenBank/DDBJ databases">
        <authorList>
            <person name="Mendez C."/>
            <person name="Richter M."/>
            <person name="Ferrer M."/>
            <person name="Sanchez J."/>
        </authorList>
    </citation>
    <scope>NUCLEOTIDE SEQUENCE</scope>
</reference>
<proteinExistence type="predicted"/>
<sequence length="111" mass="12874">MLRQAPPDAALLGRLTREYLKILERQPAAAERVVDKSTYNSDHLGIIHLAFPNARILYLRRDPLDVCLSCYFQQFATAANFTLDLADLAHYYREHHRVVAHWRAVLPREAF</sequence>
<protein>
    <submittedName>
        <fullName evidence="1">Sulfotransferase</fullName>
    </submittedName>
</protein>
<dbReference type="EMBL" id="AUZZ01010182">
    <property type="protein sequence ID" value="EQD30675.1"/>
    <property type="molecule type" value="Genomic_DNA"/>
</dbReference>
<organism evidence="1">
    <name type="scientific">mine drainage metagenome</name>
    <dbReference type="NCBI Taxonomy" id="410659"/>
    <lineage>
        <taxon>unclassified sequences</taxon>
        <taxon>metagenomes</taxon>
        <taxon>ecological metagenomes</taxon>
    </lineage>
</organism>
<dbReference type="Pfam" id="PF13469">
    <property type="entry name" value="Sulfotransfer_3"/>
    <property type="match status" value="1"/>
</dbReference>
<accession>T0ZLM1</accession>
<dbReference type="SUPFAM" id="SSF52540">
    <property type="entry name" value="P-loop containing nucleoside triphosphate hydrolases"/>
    <property type="match status" value="1"/>
</dbReference>
<evidence type="ECO:0000313" key="1">
    <source>
        <dbReference type="EMBL" id="EQD30675.1"/>
    </source>
</evidence>
<name>T0ZLM1_9ZZZZ</name>
<feature type="non-terminal residue" evidence="1">
    <location>
        <position position="111"/>
    </location>
</feature>
<comment type="caution">
    <text evidence="1">The sequence shown here is derived from an EMBL/GenBank/DDBJ whole genome shotgun (WGS) entry which is preliminary data.</text>
</comment>
<dbReference type="GO" id="GO:0016740">
    <property type="term" value="F:transferase activity"/>
    <property type="evidence" value="ECO:0007669"/>
    <property type="project" value="UniProtKB-KW"/>
</dbReference>
<dbReference type="Gene3D" id="3.40.50.300">
    <property type="entry name" value="P-loop containing nucleotide triphosphate hydrolases"/>
    <property type="match status" value="1"/>
</dbReference>
<gene>
    <name evidence="1" type="ORF">B2A_14047</name>
</gene>
<dbReference type="AlphaFoldDB" id="T0ZLM1"/>
<keyword evidence="1" id="KW-0808">Transferase</keyword>